<dbReference type="InterPro" id="IPR036397">
    <property type="entry name" value="RNaseH_sf"/>
</dbReference>
<evidence type="ECO:0000313" key="1">
    <source>
        <dbReference type="EMBL" id="QQP53057.1"/>
    </source>
</evidence>
<dbReference type="EMBL" id="CP045892">
    <property type="protein sequence ID" value="QQP53057.1"/>
    <property type="molecule type" value="Genomic_DNA"/>
</dbReference>
<evidence type="ECO:0000313" key="2">
    <source>
        <dbReference type="Proteomes" id="UP000595437"/>
    </source>
</evidence>
<accession>A0A7T8KBX2</accession>
<dbReference type="OrthoDB" id="10042427at2759"/>
<dbReference type="Gene3D" id="3.30.420.10">
    <property type="entry name" value="Ribonuclease H-like superfamily/Ribonuclease H"/>
    <property type="match status" value="1"/>
</dbReference>
<organism evidence="1 2">
    <name type="scientific">Caligus rogercresseyi</name>
    <name type="common">Sea louse</name>
    <dbReference type="NCBI Taxonomy" id="217165"/>
    <lineage>
        <taxon>Eukaryota</taxon>
        <taxon>Metazoa</taxon>
        <taxon>Ecdysozoa</taxon>
        <taxon>Arthropoda</taxon>
        <taxon>Crustacea</taxon>
        <taxon>Multicrustacea</taxon>
        <taxon>Hexanauplia</taxon>
        <taxon>Copepoda</taxon>
        <taxon>Siphonostomatoida</taxon>
        <taxon>Caligidae</taxon>
        <taxon>Caligus</taxon>
    </lineage>
</organism>
<sequence length="102" mass="11784">RNRTKKASFEEEEEGALSSRQCTLSQVIENYSKINRIGFRTATTSTIFSRSGPSDYWLFAELKKVLRGRKFRSDNDVIAETEEYFEGLEKSFFAGGIERLEK</sequence>
<keyword evidence="2" id="KW-1185">Reference proteome</keyword>
<protein>
    <submittedName>
        <fullName evidence="1">Erp60</fullName>
    </submittedName>
</protein>
<feature type="non-terminal residue" evidence="1">
    <location>
        <position position="1"/>
    </location>
</feature>
<dbReference type="AlphaFoldDB" id="A0A7T8KBX2"/>
<reference evidence="2" key="1">
    <citation type="submission" date="2021-01" db="EMBL/GenBank/DDBJ databases">
        <title>Caligus Genome Assembly.</title>
        <authorList>
            <person name="Gallardo-Escarate C."/>
        </authorList>
    </citation>
    <scope>NUCLEOTIDE SEQUENCE [LARGE SCALE GENOMIC DNA]</scope>
</reference>
<gene>
    <name evidence="1" type="ORF">FKW44_005395</name>
</gene>
<feature type="non-terminal residue" evidence="1">
    <location>
        <position position="102"/>
    </location>
</feature>
<dbReference type="GO" id="GO:0003676">
    <property type="term" value="F:nucleic acid binding"/>
    <property type="evidence" value="ECO:0007669"/>
    <property type="project" value="InterPro"/>
</dbReference>
<dbReference type="Proteomes" id="UP000595437">
    <property type="component" value="Chromosome 3"/>
</dbReference>
<proteinExistence type="predicted"/>
<name>A0A7T8KBX2_CALRO</name>